<evidence type="ECO:0000256" key="6">
    <source>
        <dbReference type="ARBA" id="ARBA00022691"/>
    </source>
</evidence>
<evidence type="ECO:0000256" key="4">
    <source>
        <dbReference type="ARBA" id="ARBA00022603"/>
    </source>
</evidence>
<organism evidence="9 10">
    <name type="scientific">Phytophthora infestans (strain T30-4)</name>
    <name type="common">Potato late blight agent</name>
    <dbReference type="NCBI Taxonomy" id="403677"/>
    <lineage>
        <taxon>Eukaryota</taxon>
        <taxon>Sar</taxon>
        <taxon>Stramenopiles</taxon>
        <taxon>Oomycota</taxon>
        <taxon>Peronosporomycetes</taxon>
        <taxon>Peronosporales</taxon>
        <taxon>Peronosporaceae</taxon>
        <taxon>Phytophthora</taxon>
    </lineage>
</organism>
<dbReference type="KEGG" id="pif:PITG_12923"/>
<evidence type="ECO:0000259" key="8">
    <source>
        <dbReference type="PROSITE" id="PS50280"/>
    </source>
</evidence>
<dbReference type="InterPro" id="IPR046341">
    <property type="entry name" value="SET_dom_sf"/>
</dbReference>
<dbReference type="GO" id="GO:0005634">
    <property type="term" value="C:nucleus"/>
    <property type="evidence" value="ECO:0007669"/>
    <property type="project" value="UniProtKB-SubCell"/>
</dbReference>
<dbReference type="OrthoDB" id="126198at2759"/>
<evidence type="ECO:0000313" key="9">
    <source>
        <dbReference type="EMBL" id="EEY59794.1"/>
    </source>
</evidence>
<gene>
    <name evidence="9" type="ORF">PITG_12923</name>
</gene>
<dbReference type="InterPro" id="IPR050777">
    <property type="entry name" value="SET2_Histone-Lys_MeTrsfase"/>
</dbReference>
<proteinExistence type="predicted"/>
<evidence type="ECO:0000313" key="10">
    <source>
        <dbReference type="Proteomes" id="UP000006643"/>
    </source>
</evidence>
<dbReference type="Pfam" id="PF00856">
    <property type="entry name" value="SET"/>
    <property type="match status" value="1"/>
</dbReference>
<evidence type="ECO:0000256" key="7">
    <source>
        <dbReference type="ARBA" id="ARBA00023242"/>
    </source>
</evidence>
<evidence type="ECO:0000256" key="1">
    <source>
        <dbReference type="ARBA" id="ARBA00004123"/>
    </source>
</evidence>
<dbReference type="HOGENOM" id="CLU_146358_0_0_1"/>
<evidence type="ECO:0000256" key="5">
    <source>
        <dbReference type="ARBA" id="ARBA00022679"/>
    </source>
</evidence>
<dbReference type="RefSeq" id="XP_002900479.1">
    <property type="nucleotide sequence ID" value="XM_002900433.1"/>
</dbReference>
<dbReference type="AlphaFoldDB" id="D0NJV7"/>
<keyword evidence="3" id="KW-0158">Chromosome</keyword>
<evidence type="ECO:0000256" key="3">
    <source>
        <dbReference type="ARBA" id="ARBA00022454"/>
    </source>
</evidence>
<keyword evidence="7" id="KW-0539">Nucleus</keyword>
<dbReference type="InterPro" id="IPR001214">
    <property type="entry name" value="SET_dom"/>
</dbReference>
<accession>D0NJV7</accession>
<dbReference type="GO" id="GO:0005694">
    <property type="term" value="C:chromosome"/>
    <property type="evidence" value="ECO:0007669"/>
    <property type="project" value="UniProtKB-SubCell"/>
</dbReference>
<dbReference type="EMBL" id="DS028142">
    <property type="protein sequence ID" value="EEY59794.1"/>
    <property type="molecule type" value="Genomic_DNA"/>
</dbReference>
<dbReference type="Proteomes" id="UP000006643">
    <property type="component" value="Unassembled WGS sequence"/>
</dbReference>
<dbReference type="PROSITE" id="PS50280">
    <property type="entry name" value="SET"/>
    <property type="match status" value="1"/>
</dbReference>
<dbReference type="STRING" id="403677.D0NJV7"/>
<keyword evidence="5" id="KW-0808">Transferase</keyword>
<dbReference type="SUPFAM" id="SSF82199">
    <property type="entry name" value="SET domain"/>
    <property type="match status" value="1"/>
</dbReference>
<dbReference type="PANTHER" id="PTHR22884">
    <property type="entry name" value="SET DOMAIN PROTEINS"/>
    <property type="match status" value="1"/>
</dbReference>
<dbReference type="GO" id="GO:0008168">
    <property type="term" value="F:methyltransferase activity"/>
    <property type="evidence" value="ECO:0007669"/>
    <property type="project" value="UniProtKB-KW"/>
</dbReference>
<evidence type="ECO:0000256" key="2">
    <source>
        <dbReference type="ARBA" id="ARBA00004286"/>
    </source>
</evidence>
<dbReference type="Gene3D" id="2.170.270.10">
    <property type="entry name" value="SET domain"/>
    <property type="match status" value="1"/>
</dbReference>
<dbReference type="GeneID" id="9478435"/>
<comment type="subcellular location">
    <subcellularLocation>
        <location evidence="2">Chromosome</location>
    </subcellularLocation>
    <subcellularLocation>
        <location evidence="1">Nucleus</location>
    </subcellularLocation>
</comment>
<dbReference type="InParanoid" id="D0NJV7"/>
<keyword evidence="6" id="KW-0949">S-adenosyl-L-methionine</keyword>
<dbReference type="VEuPathDB" id="FungiDB:PITG_12923"/>
<sequence>MQRGRHAELSLASLPGKGISLMADMPIERDTLIAQYVGEVISRAMYREPVNTNEVIDARFIGGIARFANNSCSPYCVVERWEVGGETCCGIFSVTAINKGEEITIKYGRAFVRDRVS</sequence>
<feature type="domain" description="SET" evidence="8">
    <location>
        <begin position="7"/>
        <end position="108"/>
    </location>
</feature>
<dbReference type="GO" id="GO:0032259">
    <property type="term" value="P:methylation"/>
    <property type="evidence" value="ECO:0007669"/>
    <property type="project" value="UniProtKB-KW"/>
</dbReference>
<protein>
    <submittedName>
        <fullName evidence="9">SET domain-containing protein, putative</fullName>
    </submittedName>
</protein>
<name>D0NJV7_PHYIT</name>
<dbReference type="SMART" id="SM00317">
    <property type="entry name" value="SET"/>
    <property type="match status" value="1"/>
</dbReference>
<keyword evidence="10" id="KW-1185">Reference proteome</keyword>
<dbReference type="eggNOG" id="KOG4442">
    <property type="taxonomic scope" value="Eukaryota"/>
</dbReference>
<keyword evidence="4" id="KW-0489">Methyltransferase</keyword>
<reference evidence="10" key="1">
    <citation type="journal article" date="2009" name="Nature">
        <title>Genome sequence and analysis of the Irish potato famine pathogen Phytophthora infestans.</title>
        <authorList>
            <consortium name="The Broad Institute Genome Sequencing Platform"/>
            <person name="Haas B.J."/>
            <person name="Kamoun S."/>
            <person name="Zody M.C."/>
            <person name="Jiang R.H."/>
            <person name="Handsaker R.E."/>
            <person name="Cano L.M."/>
            <person name="Grabherr M."/>
            <person name="Kodira C.D."/>
            <person name="Raffaele S."/>
            <person name="Torto-Alalibo T."/>
            <person name="Bozkurt T.O."/>
            <person name="Ah-Fong A.M."/>
            <person name="Alvarado L."/>
            <person name="Anderson V.L."/>
            <person name="Armstrong M.R."/>
            <person name="Avrova A."/>
            <person name="Baxter L."/>
            <person name="Beynon J."/>
            <person name="Boevink P.C."/>
            <person name="Bollmann S.R."/>
            <person name="Bos J.I."/>
            <person name="Bulone V."/>
            <person name="Cai G."/>
            <person name="Cakir C."/>
            <person name="Carrington J.C."/>
            <person name="Chawner M."/>
            <person name="Conti L."/>
            <person name="Costanzo S."/>
            <person name="Ewan R."/>
            <person name="Fahlgren N."/>
            <person name="Fischbach M.A."/>
            <person name="Fugelstad J."/>
            <person name="Gilroy E.M."/>
            <person name="Gnerre S."/>
            <person name="Green P.J."/>
            <person name="Grenville-Briggs L.J."/>
            <person name="Griffith J."/>
            <person name="Grunwald N.J."/>
            <person name="Horn K."/>
            <person name="Horner N.R."/>
            <person name="Hu C.H."/>
            <person name="Huitema E."/>
            <person name="Jeong D.H."/>
            <person name="Jones A.M."/>
            <person name="Jones J.D."/>
            <person name="Jones R.W."/>
            <person name="Karlsson E.K."/>
            <person name="Kunjeti S.G."/>
            <person name="Lamour K."/>
            <person name="Liu Z."/>
            <person name="Ma L."/>
            <person name="Maclean D."/>
            <person name="Chibucos M.C."/>
            <person name="McDonald H."/>
            <person name="McWalters J."/>
            <person name="Meijer H.J."/>
            <person name="Morgan W."/>
            <person name="Morris P.F."/>
            <person name="Munro C.A."/>
            <person name="O'Neill K."/>
            <person name="Ospina-Giraldo M."/>
            <person name="Pinzon A."/>
            <person name="Pritchard L."/>
            <person name="Ramsahoye B."/>
            <person name="Ren Q."/>
            <person name="Restrepo S."/>
            <person name="Roy S."/>
            <person name="Sadanandom A."/>
            <person name="Savidor A."/>
            <person name="Schornack S."/>
            <person name="Schwartz D.C."/>
            <person name="Schumann U.D."/>
            <person name="Schwessinger B."/>
            <person name="Seyer L."/>
            <person name="Sharpe T."/>
            <person name="Silvar C."/>
            <person name="Song J."/>
            <person name="Studholme D.J."/>
            <person name="Sykes S."/>
            <person name="Thines M."/>
            <person name="van de Vondervoort P.J."/>
            <person name="Phuntumart V."/>
            <person name="Wawra S."/>
            <person name="Weide R."/>
            <person name="Win J."/>
            <person name="Young C."/>
            <person name="Zhou S."/>
            <person name="Fry W."/>
            <person name="Meyers B.C."/>
            <person name="van West P."/>
            <person name="Ristaino J."/>
            <person name="Govers F."/>
            <person name="Birch P.R."/>
            <person name="Whisson S.C."/>
            <person name="Judelson H.S."/>
            <person name="Nusbaum C."/>
        </authorList>
    </citation>
    <scope>NUCLEOTIDE SEQUENCE [LARGE SCALE GENOMIC DNA]</scope>
    <source>
        <strain evidence="10">T30-4</strain>
    </source>
</reference>